<accession>A0A226X061</accession>
<dbReference type="Proteomes" id="UP000214720">
    <property type="component" value="Unassembled WGS sequence"/>
</dbReference>
<protein>
    <submittedName>
        <fullName evidence="1">Uncharacterized protein</fullName>
    </submittedName>
</protein>
<dbReference type="AlphaFoldDB" id="A0A226X061"/>
<comment type="caution">
    <text evidence="1">The sequence shown here is derived from an EMBL/GenBank/DDBJ whole genome shotgun (WGS) entry which is preliminary data.</text>
</comment>
<dbReference type="EMBL" id="MTHB01000119">
    <property type="protein sequence ID" value="OXC76743.1"/>
    <property type="molecule type" value="Genomic_DNA"/>
</dbReference>
<gene>
    <name evidence="1" type="ORF">BSU04_20515</name>
</gene>
<proteinExistence type="predicted"/>
<evidence type="ECO:0000313" key="1">
    <source>
        <dbReference type="EMBL" id="OXC76743.1"/>
    </source>
</evidence>
<evidence type="ECO:0000313" key="2">
    <source>
        <dbReference type="Proteomes" id="UP000214720"/>
    </source>
</evidence>
<reference evidence="2" key="1">
    <citation type="submission" date="2017-01" db="EMBL/GenBank/DDBJ databases">
        <title>Genome Analysis of Deinococcus marmoris KOPRI26562.</title>
        <authorList>
            <person name="Kim J.H."/>
            <person name="Oh H.-M."/>
        </authorList>
    </citation>
    <scope>NUCLEOTIDE SEQUENCE [LARGE SCALE GENOMIC DNA]</scope>
    <source>
        <strain evidence="2">PAMC 26633</strain>
    </source>
</reference>
<sequence length="48" mass="5020">MLQYIHNPECIETATLDSPPGIVTLLGQLRSYVGVDVAVVAPALLAAV</sequence>
<name>A0A226X061_CABSO</name>
<organism evidence="1 2">
    <name type="scientific">Caballeronia sordidicola</name>
    <name type="common">Burkholderia sordidicola</name>
    <dbReference type="NCBI Taxonomy" id="196367"/>
    <lineage>
        <taxon>Bacteria</taxon>
        <taxon>Pseudomonadati</taxon>
        <taxon>Pseudomonadota</taxon>
        <taxon>Betaproteobacteria</taxon>
        <taxon>Burkholderiales</taxon>
        <taxon>Burkholderiaceae</taxon>
        <taxon>Caballeronia</taxon>
    </lineage>
</organism>